<dbReference type="Proteomes" id="UP000216411">
    <property type="component" value="Unassembled WGS sequence"/>
</dbReference>
<sequence length="88" mass="10301">MDMIVKKVISSWEINSNSKPNIMEDIKDTGNIYLRVLNKNLCTDYLKDLAISEDEIPESRENVMERKHIQQMEKKKAAIEEVRKLYSG</sequence>
<accession>A0A371J9F0</accession>
<proteinExistence type="predicted"/>
<reference evidence="1 2" key="1">
    <citation type="journal article" date="2017" name="Genome Announc.">
        <title>Draft Genome Sequence of a Sporulating and Motile Strain of Lachnotalea glycerini Isolated from Water in Quebec City, Canada.</title>
        <authorList>
            <person name="Maheux A.F."/>
            <person name="Boudreau D.K."/>
            <person name="Berube E."/>
            <person name="Boissinot M."/>
            <person name="Raymond F."/>
            <person name="Brodeur S."/>
            <person name="Corbeil J."/>
            <person name="Isabel S."/>
            <person name="Omar R.F."/>
            <person name="Bergeron M.G."/>
        </authorList>
    </citation>
    <scope>NUCLEOTIDE SEQUENCE [LARGE SCALE GENOMIC DNA]</scope>
    <source>
        <strain evidence="1 2">CCRI-19302</strain>
    </source>
</reference>
<protein>
    <submittedName>
        <fullName evidence="1">Uncharacterized protein</fullName>
    </submittedName>
</protein>
<dbReference type="EMBL" id="NOKA02000068">
    <property type="protein sequence ID" value="RDY29306.1"/>
    <property type="molecule type" value="Genomic_DNA"/>
</dbReference>
<keyword evidence="2" id="KW-1185">Reference proteome</keyword>
<organism evidence="1 2">
    <name type="scientific">Lachnotalea glycerini</name>
    <dbReference type="NCBI Taxonomy" id="1763509"/>
    <lineage>
        <taxon>Bacteria</taxon>
        <taxon>Bacillati</taxon>
        <taxon>Bacillota</taxon>
        <taxon>Clostridia</taxon>
        <taxon>Lachnospirales</taxon>
        <taxon>Lachnospiraceae</taxon>
        <taxon>Lachnotalea</taxon>
    </lineage>
</organism>
<gene>
    <name evidence="1" type="ORF">CG710_018450</name>
</gene>
<evidence type="ECO:0000313" key="2">
    <source>
        <dbReference type="Proteomes" id="UP000216411"/>
    </source>
</evidence>
<evidence type="ECO:0000313" key="1">
    <source>
        <dbReference type="EMBL" id="RDY29306.1"/>
    </source>
</evidence>
<dbReference type="RefSeq" id="WP_094378299.1">
    <property type="nucleotide sequence ID" value="NZ_NOKA02000068.1"/>
</dbReference>
<name>A0A371J9F0_9FIRM</name>
<dbReference type="AlphaFoldDB" id="A0A371J9F0"/>
<comment type="caution">
    <text evidence="1">The sequence shown here is derived from an EMBL/GenBank/DDBJ whole genome shotgun (WGS) entry which is preliminary data.</text>
</comment>